<feature type="transmembrane region" description="Helical" evidence="13">
    <location>
        <begin position="367"/>
        <end position="391"/>
    </location>
</feature>
<keyword evidence="10 13" id="KW-0472">Membrane</keyword>
<dbReference type="GO" id="GO:0001508">
    <property type="term" value="P:action potential"/>
    <property type="evidence" value="ECO:0007669"/>
    <property type="project" value="TreeGrafter"/>
</dbReference>
<dbReference type="SUPFAM" id="SSF81324">
    <property type="entry name" value="Voltage-gated potassium channels"/>
    <property type="match status" value="1"/>
</dbReference>
<keyword evidence="7" id="KW-0630">Potassium</keyword>
<evidence type="ECO:0000256" key="8">
    <source>
        <dbReference type="ARBA" id="ARBA00022989"/>
    </source>
</evidence>
<sequence length="544" mass="60793">MEPYELLAFSCLFSFFSHQAARLGKNPNKDASADSNAQDSFIPKGWNFDPNFPAPRLKIGTILEARKLENQVDEVVPNSNDCGFSGSNYLHPLREIDGHQQGSSLIDVRNSNEPKQESSSSASAAGALVSKPETVALTNTHLHNRLGIVAESAKSDDFIRLNVGGQRFMLRKDTIKHRGVGRLLSLINAEQNGRMKFVDGYFSSTNEYYLERSPALFNVVYQFYMNGQIHQPSHLCPIDILDELAYWGCDDDEDSDSQDDETPNLFKHLYMGELRKEIWNIVEEPASSRKAQIFATLSVLFVLISILGLILGSIPEFQIPVKKPNSTEVIDNEPHPALTYMEYGCIVWFTIEYGLKMSVSPHRKRTFLQLLNVIDLMAIVPFFVEMFLFLIGINTEQLRDLKGAFLVIRILRVLRVIRVLKLGRYSSGLQMFGKTLKASFRSLTMMACVVATGVIFFSTLVYFLEKDEPGSQFYSIPAACWWCIVTMTTVDLTPITVPGKLVATGAIACGVLVLALPITIITTSNATHIDVASFECQTAINRVD</sequence>
<keyword evidence="2" id="KW-0813">Transport</keyword>
<dbReference type="GO" id="GO:0008076">
    <property type="term" value="C:voltage-gated potassium channel complex"/>
    <property type="evidence" value="ECO:0007669"/>
    <property type="project" value="InterPro"/>
</dbReference>
<evidence type="ECO:0000256" key="3">
    <source>
        <dbReference type="ARBA" id="ARBA00022538"/>
    </source>
</evidence>
<dbReference type="PANTHER" id="PTHR11537:SF254">
    <property type="entry name" value="POTASSIUM VOLTAGE-GATED CHANNEL PROTEIN SHAB"/>
    <property type="match status" value="1"/>
</dbReference>
<feature type="domain" description="Potassium channel tetramerisation-type BTB" evidence="15">
    <location>
        <begin position="159"/>
        <end position="251"/>
    </location>
</feature>
<dbReference type="STRING" id="2018661.A0A2A2LTG7"/>
<evidence type="ECO:0000256" key="7">
    <source>
        <dbReference type="ARBA" id="ARBA00022958"/>
    </source>
</evidence>
<dbReference type="Gene3D" id="1.20.120.350">
    <property type="entry name" value="Voltage-gated potassium channels. Chain C"/>
    <property type="match status" value="1"/>
</dbReference>
<dbReference type="Gene3D" id="1.10.287.70">
    <property type="match status" value="1"/>
</dbReference>
<evidence type="ECO:0000313" key="17">
    <source>
        <dbReference type="Proteomes" id="UP000218231"/>
    </source>
</evidence>
<proteinExistence type="predicted"/>
<feature type="transmembrane region" description="Helical" evidence="13">
    <location>
        <begin position="443"/>
        <end position="464"/>
    </location>
</feature>
<feature type="transmembrane region" description="Helical" evidence="13">
    <location>
        <begin position="501"/>
        <end position="521"/>
    </location>
</feature>
<dbReference type="AlphaFoldDB" id="A0A2A2LTG7"/>
<dbReference type="Pfam" id="PF02214">
    <property type="entry name" value="BTB_2"/>
    <property type="match status" value="1"/>
</dbReference>
<evidence type="ECO:0000256" key="4">
    <source>
        <dbReference type="ARBA" id="ARBA00022692"/>
    </source>
</evidence>
<dbReference type="Proteomes" id="UP000218231">
    <property type="component" value="Unassembled WGS sequence"/>
</dbReference>
<keyword evidence="6" id="KW-0851">Voltage-gated channel</keyword>
<protein>
    <recommendedName>
        <fullName evidence="18">BTB domain-containing protein</fullName>
    </recommendedName>
</protein>
<keyword evidence="8 13" id="KW-1133">Transmembrane helix</keyword>
<gene>
    <name evidence="16" type="ORF">WR25_03407</name>
</gene>
<evidence type="ECO:0000256" key="9">
    <source>
        <dbReference type="ARBA" id="ARBA00023065"/>
    </source>
</evidence>
<evidence type="ECO:0000256" key="2">
    <source>
        <dbReference type="ARBA" id="ARBA00022448"/>
    </source>
</evidence>
<feature type="region of interest" description="Disordered" evidence="12">
    <location>
        <begin position="105"/>
        <end position="125"/>
    </location>
</feature>
<keyword evidence="5" id="KW-0631">Potassium channel</keyword>
<dbReference type="InterPro" id="IPR003131">
    <property type="entry name" value="T1-type_BTB"/>
</dbReference>
<feature type="domain" description="Ion transport" evidence="14">
    <location>
        <begin position="292"/>
        <end position="524"/>
    </location>
</feature>
<dbReference type="InterPro" id="IPR003971">
    <property type="entry name" value="K_chnl_volt-dep_Kv5/Kv9"/>
</dbReference>
<dbReference type="PRINTS" id="PR01494">
    <property type="entry name" value="KV9CHANNEL"/>
</dbReference>
<dbReference type="GO" id="GO:0005251">
    <property type="term" value="F:delayed rectifier potassium channel activity"/>
    <property type="evidence" value="ECO:0007669"/>
    <property type="project" value="TreeGrafter"/>
</dbReference>
<keyword evidence="4 13" id="KW-0812">Transmembrane</keyword>
<dbReference type="PRINTS" id="PR01491">
    <property type="entry name" value="KVCHANNEL"/>
</dbReference>
<dbReference type="InterPro" id="IPR005821">
    <property type="entry name" value="Ion_trans_dom"/>
</dbReference>
<comment type="subcellular location">
    <subcellularLocation>
        <location evidence="1">Membrane</location>
        <topology evidence="1">Multi-pass membrane protein</topology>
    </subcellularLocation>
</comment>
<evidence type="ECO:0000256" key="1">
    <source>
        <dbReference type="ARBA" id="ARBA00004141"/>
    </source>
</evidence>
<name>A0A2A2LTG7_9BILA</name>
<organism evidence="16 17">
    <name type="scientific">Diploscapter pachys</name>
    <dbReference type="NCBI Taxonomy" id="2018661"/>
    <lineage>
        <taxon>Eukaryota</taxon>
        <taxon>Metazoa</taxon>
        <taxon>Ecdysozoa</taxon>
        <taxon>Nematoda</taxon>
        <taxon>Chromadorea</taxon>
        <taxon>Rhabditida</taxon>
        <taxon>Rhabditina</taxon>
        <taxon>Rhabditomorpha</taxon>
        <taxon>Rhabditoidea</taxon>
        <taxon>Rhabditidae</taxon>
        <taxon>Diploscapter</taxon>
    </lineage>
</organism>
<dbReference type="FunFam" id="1.20.120.350:FF:000070">
    <property type="entry name" value="K+ channel tetramerization domain protein"/>
    <property type="match status" value="1"/>
</dbReference>
<keyword evidence="11" id="KW-0407">Ion channel</keyword>
<evidence type="ECO:0000256" key="5">
    <source>
        <dbReference type="ARBA" id="ARBA00022826"/>
    </source>
</evidence>
<dbReference type="InterPro" id="IPR028325">
    <property type="entry name" value="VG_K_chnl"/>
</dbReference>
<dbReference type="PRINTS" id="PR00169">
    <property type="entry name" value="KCHANNEL"/>
</dbReference>
<dbReference type="OrthoDB" id="296522at2759"/>
<evidence type="ECO:0000256" key="10">
    <source>
        <dbReference type="ARBA" id="ARBA00023136"/>
    </source>
</evidence>
<evidence type="ECO:0000256" key="13">
    <source>
        <dbReference type="SAM" id="Phobius"/>
    </source>
</evidence>
<evidence type="ECO:0000259" key="15">
    <source>
        <dbReference type="Pfam" id="PF02214"/>
    </source>
</evidence>
<keyword evidence="9" id="KW-0406">Ion transport</keyword>
<evidence type="ECO:0000256" key="12">
    <source>
        <dbReference type="SAM" id="MobiDB-lite"/>
    </source>
</evidence>
<keyword evidence="17" id="KW-1185">Reference proteome</keyword>
<evidence type="ECO:0008006" key="18">
    <source>
        <dbReference type="Google" id="ProtNLM"/>
    </source>
</evidence>
<evidence type="ECO:0000256" key="11">
    <source>
        <dbReference type="ARBA" id="ARBA00023303"/>
    </source>
</evidence>
<dbReference type="CDD" id="cd18317">
    <property type="entry name" value="BTB_POZ_Kv"/>
    <property type="match status" value="1"/>
</dbReference>
<feature type="transmembrane region" description="Helical" evidence="13">
    <location>
        <begin position="293"/>
        <end position="314"/>
    </location>
</feature>
<dbReference type="SUPFAM" id="SSF54695">
    <property type="entry name" value="POZ domain"/>
    <property type="match status" value="1"/>
</dbReference>
<dbReference type="EMBL" id="LIAE01006451">
    <property type="protein sequence ID" value="PAV89483.1"/>
    <property type="molecule type" value="Genomic_DNA"/>
</dbReference>
<dbReference type="Pfam" id="PF00520">
    <property type="entry name" value="Ion_trans"/>
    <property type="match status" value="1"/>
</dbReference>
<dbReference type="InterPro" id="IPR027359">
    <property type="entry name" value="Volt_channel_dom_sf"/>
</dbReference>
<dbReference type="GO" id="GO:0051260">
    <property type="term" value="P:protein homooligomerization"/>
    <property type="evidence" value="ECO:0007669"/>
    <property type="project" value="InterPro"/>
</dbReference>
<evidence type="ECO:0000256" key="6">
    <source>
        <dbReference type="ARBA" id="ARBA00022882"/>
    </source>
</evidence>
<dbReference type="Gene3D" id="3.30.710.10">
    <property type="entry name" value="Potassium Channel Kv1.1, Chain A"/>
    <property type="match status" value="1"/>
</dbReference>
<evidence type="ECO:0000313" key="16">
    <source>
        <dbReference type="EMBL" id="PAV89483.1"/>
    </source>
</evidence>
<keyword evidence="3" id="KW-0633">Potassium transport</keyword>
<dbReference type="InterPro" id="IPR003968">
    <property type="entry name" value="K_chnl_volt-dep_Kv"/>
</dbReference>
<reference evidence="16 17" key="1">
    <citation type="journal article" date="2017" name="Curr. Biol.">
        <title>Genome architecture and evolution of a unichromosomal asexual nematode.</title>
        <authorList>
            <person name="Fradin H."/>
            <person name="Zegar C."/>
            <person name="Gutwein M."/>
            <person name="Lucas J."/>
            <person name="Kovtun M."/>
            <person name="Corcoran D."/>
            <person name="Baugh L.R."/>
            <person name="Kiontke K."/>
            <person name="Gunsalus K."/>
            <person name="Fitch D.H."/>
            <person name="Piano F."/>
        </authorList>
    </citation>
    <scope>NUCLEOTIDE SEQUENCE [LARGE SCALE GENOMIC DNA]</scope>
    <source>
        <strain evidence="16">PF1309</strain>
    </source>
</reference>
<accession>A0A2A2LTG7</accession>
<evidence type="ECO:0000259" key="14">
    <source>
        <dbReference type="Pfam" id="PF00520"/>
    </source>
</evidence>
<dbReference type="PANTHER" id="PTHR11537">
    <property type="entry name" value="VOLTAGE-GATED POTASSIUM CHANNEL"/>
    <property type="match status" value="1"/>
</dbReference>
<dbReference type="InterPro" id="IPR011333">
    <property type="entry name" value="SKP1/BTB/POZ_sf"/>
</dbReference>
<comment type="caution">
    <text evidence="16">The sequence shown here is derived from an EMBL/GenBank/DDBJ whole genome shotgun (WGS) entry which is preliminary data.</text>
</comment>